<dbReference type="PANTHER" id="PTHR33795:SF1">
    <property type="entry name" value="INSERTION ELEMENT IS150 PROTEIN INSJ"/>
    <property type="match status" value="1"/>
</dbReference>
<evidence type="ECO:0000256" key="1">
    <source>
        <dbReference type="ARBA" id="ARBA00038232"/>
    </source>
</evidence>
<dbReference type="PANTHER" id="PTHR33795">
    <property type="entry name" value="INSERTION ELEMENT IS150 PROTEIN INSJ"/>
    <property type="match status" value="1"/>
</dbReference>
<comment type="similarity">
    <text evidence="1">Belongs to the IS150/IS1296 orfA family.</text>
</comment>
<organism evidence="4 5">
    <name type="scientific">Gottschalkia purinilytica</name>
    <name type="common">Clostridium purinilyticum</name>
    <dbReference type="NCBI Taxonomy" id="1503"/>
    <lineage>
        <taxon>Bacteria</taxon>
        <taxon>Bacillati</taxon>
        <taxon>Bacillota</taxon>
        <taxon>Tissierellia</taxon>
        <taxon>Tissierellales</taxon>
        <taxon>Gottschalkiaceae</taxon>
        <taxon>Gottschalkia</taxon>
    </lineage>
</organism>
<dbReference type="Pfam" id="PF13518">
    <property type="entry name" value="HTH_28"/>
    <property type="match status" value="1"/>
</dbReference>
<accession>A0A0L0W607</accession>
<evidence type="ECO:0000313" key="5">
    <source>
        <dbReference type="Proteomes" id="UP000037267"/>
    </source>
</evidence>
<feature type="coiled-coil region" evidence="2">
    <location>
        <begin position="141"/>
        <end position="168"/>
    </location>
</feature>
<feature type="non-terminal residue" evidence="4">
    <location>
        <position position="1"/>
    </location>
</feature>
<feature type="domain" description="Insertion element IS150 protein InsJ-like helix-turn-helix" evidence="3">
    <location>
        <begin position="66"/>
        <end position="120"/>
    </location>
</feature>
<dbReference type="Proteomes" id="UP000037267">
    <property type="component" value="Unassembled WGS sequence"/>
</dbReference>
<dbReference type="SUPFAM" id="SSF46689">
    <property type="entry name" value="Homeodomain-like"/>
    <property type="match status" value="1"/>
</dbReference>
<keyword evidence="2" id="KW-0175">Coiled coil</keyword>
<dbReference type="SUPFAM" id="SSF48295">
    <property type="entry name" value="TrpR-like"/>
    <property type="match status" value="1"/>
</dbReference>
<evidence type="ECO:0000259" key="3">
    <source>
        <dbReference type="Pfam" id="PF13518"/>
    </source>
</evidence>
<name>A0A0L0W607_GOTPU</name>
<gene>
    <name evidence="4" type="ORF">CLPU_51c00020</name>
</gene>
<dbReference type="EMBL" id="LGSS01000051">
    <property type="protein sequence ID" value="KNF06949.1"/>
    <property type="molecule type" value="Genomic_DNA"/>
</dbReference>
<comment type="caution">
    <text evidence="4">The sequence shown here is derived from an EMBL/GenBank/DDBJ whole genome shotgun (WGS) entry which is preliminary data.</text>
</comment>
<evidence type="ECO:0000313" key="4">
    <source>
        <dbReference type="EMBL" id="KNF06949.1"/>
    </source>
</evidence>
<reference evidence="5" key="1">
    <citation type="submission" date="2015-07" db="EMBL/GenBank/DDBJ databases">
        <title>Draft genome sequence of the purine-degrading Gottschalkia purinilyticum DSM 1384 (formerly Clostridium purinilyticum).</title>
        <authorList>
            <person name="Poehlein A."/>
            <person name="Schiel-Bengelsdorf B."/>
            <person name="Bengelsdorf F.R."/>
            <person name="Daniel R."/>
            <person name="Duerre P."/>
        </authorList>
    </citation>
    <scope>NUCLEOTIDE SEQUENCE [LARGE SCALE GENOMIC DNA]</scope>
    <source>
        <strain evidence="5">DSM 1384</strain>
    </source>
</reference>
<dbReference type="STRING" id="1503.CLPU_51c00020"/>
<dbReference type="InterPro" id="IPR036388">
    <property type="entry name" value="WH-like_DNA-bd_sf"/>
</dbReference>
<evidence type="ECO:0000256" key="2">
    <source>
        <dbReference type="SAM" id="Coils"/>
    </source>
</evidence>
<protein>
    <submittedName>
        <fullName evidence="4">Transposase</fullName>
    </submittedName>
</protein>
<dbReference type="OrthoDB" id="1663931at2"/>
<dbReference type="InterPro" id="IPR055247">
    <property type="entry name" value="InsJ-like_HTH"/>
</dbReference>
<dbReference type="InterPro" id="IPR052057">
    <property type="entry name" value="IS150/IS1296_orfA-like"/>
</dbReference>
<keyword evidence="5" id="KW-1185">Reference proteome</keyword>
<dbReference type="GO" id="GO:0043565">
    <property type="term" value="F:sequence-specific DNA binding"/>
    <property type="evidence" value="ECO:0007669"/>
    <property type="project" value="InterPro"/>
</dbReference>
<dbReference type="InterPro" id="IPR010921">
    <property type="entry name" value="Trp_repressor/repl_initiator"/>
</dbReference>
<dbReference type="PATRIC" id="fig|1503.3.peg.2505"/>
<dbReference type="InterPro" id="IPR009057">
    <property type="entry name" value="Homeodomain-like_sf"/>
</dbReference>
<sequence length="178" mass="20621">TFCMTKYSLETKIRFIELMKTNKYSIGTAADSVNASNSVAERWWKMYSIHGLEGLSMKSGNYDGKFKIHVIKYMHENHLSVNEASAIFGIPSDATLLKWERIYYEQGEEGLLLERRGRPKEVNMKSNSKNAKPKKLDKNMEADLINEIQRLRAEVAYLKKSIALKEAKENLLIKKKQW</sequence>
<dbReference type="AlphaFoldDB" id="A0A0L0W607"/>
<proteinExistence type="inferred from homology"/>
<dbReference type="Gene3D" id="1.10.10.10">
    <property type="entry name" value="Winged helix-like DNA-binding domain superfamily/Winged helix DNA-binding domain"/>
    <property type="match status" value="1"/>
</dbReference>